<comment type="caution">
    <text evidence="1">The sequence shown here is derived from an EMBL/GenBank/DDBJ whole genome shotgun (WGS) entry which is preliminary data.</text>
</comment>
<gene>
    <name evidence="1" type="ORF">HYH02_010357</name>
</gene>
<dbReference type="AlphaFoldDB" id="A0A835TC32"/>
<reference evidence="1" key="1">
    <citation type="journal article" date="2020" name="bioRxiv">
        <title>Comparative genomics of Chlamydomonas.</title>
        <authorList>
            <person name="Craig R.J."/>
            <person name="Hasan A.R."/>
            <person name="Ness R.W."/>
            <person name="Keightley P.D."/>
        </authorList>
    </citation>
    <scope>NUCLEOTIDE SEQUENCE</scope>
    <source>
        <strain evidence="1">CCAP 11/173</strain>
    </source>
</reference>
<keyword evidence="2" id="KW-1185">Reference proteome</keyword>
<name>A0A835TC32_9CHLO</name>
<evidence type="ECO:0000313" key="2">
    <source>
        <dbReference type="Proteomes" id="UP000613740"/>
    </source>
</evidence>
<dbReference type="Proteomes" id="UP000613740">
    <property type="component" value="Unassembled WGS sequence"/>
</dbReference>
<dbReference type="EMBL" id="JAEHOD010000038">
    <property type="protein sequence ID" value="KAG2440478.1"/>
    <property type="molecule type" value="Genomic_DNA"/>
</dbReference>
<organism evidence="1 2">
    <name type="scientific">Chlamydomonas schloesseri</name>
    <dbReference type="NCBI Taxonomy" id="2026947"/>
    <lineage>
        <taxon>Eukaryota</taxon>
        <taxon>Viridiplantae</taxon>
        <taxon>Chlorophyta</taxon>
        <taxon>core chlorophytes</taxon>
        <taxon>Chlorophyceae</taxon>
        <taxon>CS clade</taxon>
        <taxon>Chlamydomonadales</taxon>
        <taxon>Chlamydomonadaceae</taxon>
        <taxon>Chlamydomonas</taxon>
    </lineage>
</organism>
<sequence length="211" mass="20700">MRRRGVLPAAAAAAAAGSAAIASESGGFGGNAAYAARLDAVAPSGQSLGRLAAQLRQSLGHAVPQLRRSLAQARAAVRQVQQAAASGAAGSGSRGPLMLLPGSAAATHPLQCAQSPVGPVTVAAVDVRPALLKFGPELPLAVLPLPLGSTPPPNSVLVYRDSRPAPGSSAAAAGAGSATDATAATCLAVALHRATWRQLDAMYGPDLAAAI</sequence>
<accession>A0A835TC32</accession>
<evidence type="ECO:0000313" key="1">
    <source>
        <dbReference type="EMBL" id="KAG2440478.1"/>
    </source>
</evidence>
<dbReference type="OrthoDB" id="10561380at2759"/>
<protein>
    <submittedName>
        <fullName evidence="1">Uncharacterized protein</fullName>
    </submittedName>
</protein>
<proteinExistence type="predicted"/>